<dbReference type="RefSeq" id="WP_344775266.1">
    <property type="nucleotide sequence ID" value="NZ_BAABBX010000010.1"/>
</dbReference>
<dbReference type="EMBL" id="BAABBX010000010">
    <property type="protein sequence ID" value="GAA4188117.1"/>
    <property type="molecule type" value="Genomic_DNA"/>
</dbReference>
<gene>
    <name evidence="1" type="ORF">GCM10022288_14120</name>
</gene>
<protein>
    <recommendedName>
        <fullName evidence="3">DUF1795 domain-containing protein</fullName>
    </recommendedName>
</protein>
<organism evidence="1 2">
    <name type="scientific">Gryllotalpicola kribbensis</name>
    <dbReference type="NCBI Taxonomy" id="993084"/>
    <lineage>
        <taxon>Bacteria</taxon>
        <taxon>Bacillati</taxon>
        <taxon>Actinomycetota</taxon>
        <taxon>Actinomycetes</taxon>
        <taxon>Micrococcales</taxon>
        <taxon>Microbacteriaceae</taxon>
        <taxon>Gryllotalpicola</taxon>
    </lineage>
</organism>
<evidence type="ECO:0000313" key="2">
    <source>
        <dbReference type="Proteomes" id="UP001500213"/>
    </source>
</evidence>
<accession>A0ABP8AQI5</accession>
<comment type="caution">
    <text evidence="1">The sequence shown here is derived from an EMBL/GenBank/DDBJ whole genome shotgun (WGS) entry which is preliminary data.</text>
</comment>
<evidence type="ECO:0008006" key="3">
    <source>
        <dbReference type="Google" id="ProtNLM"/>
    </source>
</evidence>
<keyword evidence="2" id="KW-1185">Reference proteome</keyword>
<sequence>MNFAEYAALPIIADLDFKLQPGWRAVRPAQPAEPWAKDLAKQLAGRRGRAAVKSLQAQLEAVHASFARLEDPYGRFAVRVPDEKPQVVCTLFYRGNFALDEKSELASVEAYERVLHKPDSEPGARVEIVNVWRETVPAGEYAGQYSVIHYHDLATDEKHDEERVSIGLFPTGSSQVLEMVYTTPEVGANTDHLVELVRESMASMTVRLAPQ</sequence>
<evidence type="ECO:0000313" key="1">
    <source>
        <dbReference type="EMBL" id="GAA4188117.1"/>
    </source>
</evidence>
<proteinExistence type="predicted"/>
<reference evidence="2" key="1">
    <citation type="journal article" date="2019" name="Int. J. Syst. Evol. Microbiol.">
        <title>The Global Catalogue of Microorganisms (GCM) 10K type strain sequencing project: providing services to taxonomists for standard genome sequencing and annotation.</title>
        <authorList>
            <consortium name="The Broad Institute Genomics Platform"/>
            <consortium name="The Broad Institute Genome Sequencing Center for Infectious Disease"/>
            <person name="Wu L."/>
            <person name="Ma J."/>
        </authorList>
    </citation>
    <scope>NUCLEOTIDE SEQUENCE [LARGE SCALE GENOMIC DNA]</scope>
    <source>
        <strain evidence="2">JCM 17593</strain>
    </source>
</reference>
<name>A0ABP8AQI5_9MICO</name>
<dbReference type="Proteomes" id="UP001500213">
    <property type="component" value="Unassembled WGS sequence"/>
</dbReference>